<evidence type="ECO:0000256" key="1">
    <source>
        <dbReference type="SAM" id="MobiDB-lite"/>
    </source>
</evidence>
<feature type="compositionally biased region" description="Polar residues" evidence="1">
    <location>
        <begin position="437"/>
        <end position="456"/>
    </location>
</feature>
<feature type="compositionally biased region" description="Polar residues" evidence="1">
    <location>
        <begin position="237"/>
        <end position="248"/>
    </location>
</feature>
<organism evidence="2 3">
    <name type="scientific">Lithohypha guttulata</name>
    <dbReference type="NCBI Taxonomy" id="1690604"/>
    <lineage>
        <taxon>Eukaryota</taxon>
        <taxon>Fungi</taxon>
        <taxon>Dikarya</taxon>
        <taxon>Ascomycota</taxon>
        <taxon>Pezizomycotina</taxon>
        <taxon>Eurotiomycetes</taxon>
        <taxon>Chaetothyriomycetidae</taxon>
        <taxon>Chaetothyriales</taxon>
        <taxon>Trichomeriaceae</taxon>
        <taxon>Lithohypha</taxon>
    </lineage>
</organism>
<feature type="compositionally biased region" description="Polar residues" evidence="1">
    <location>
        <begin position="273"/>
        <end position="290"/>
    </location>
</feature>
<dbReference type="EMBL" id="JAVRRG010000007">
    <property type="protein sequence ID" value="KAK5100177.1"/>
    <property type="molecule type" value="Genomic_DNA"/>
</dbReference>
<dbReference type="Proteomes" id="UP001345013">
    <property type="component" value="Unassembled WGS sequence"/>
</dbReference>
<feature type="region of interest" description="Disordered" evidence="1">
    <location>
        <begin position="552"/>
        <end position="598"/>
    </location>
</feature>
<feature type="compositionally biased region" description="Low complexity" evidence="1">
    <location>
        <begin position="476"/>
        <end position="488"/>
    </location>
</feature>
<evidence type="ECO:0000313" key="2">
    <source>
        <dbReference type="EMBL" id="KAK5100177.1"/>
    </source>
</evidence>
<feature type="compositionally biased region" description="Polar residues" evidence="1">
    <location>
        <begin position="155"/>
        <end position="165"/>
    </location>
</feature>
<gene>
    <name evidence="2" type="ORF">LTR24_000972</name>
</gene>
<feature type="compositionally biased region" description="Polar residues" evidence="1">
    <location>
        <begin position="500"/>
        <end position="524"/>
    </location>
</feature>
<feature type="region of interest" description="Disordered" evidence="1">
    <location>
        <begin position="131"/>
        <end position="204"/>
    </location>
</feature>
<feature type="compositionally biased region" description="Low complexity" evidence="1">
    <location>
        <begin position="324"/>
        <end position="335"/>
    </location>
</feature>
<keyword evidence="3" id="KW-1185">Reference proteome</keyword>
<feature type="compositionally biased region" description="Basic and acidic residues" evidence="1">
    <location>
        <begin position="561"/>
        <end position="586"/>
    </location>
</feature>
<evidence type="ECO:0000313" key="3">
    <source>
        <dbReference type="Proteomes" id="UP001345013"/>
    </source>
</evidence>
<feature type="compositionally biased region" description="Polar residues" evidence="1">
    <location>
        <begin position="132"/>
        <end position="141"/>
    </location>
</feature>
<reference evidence="2 3" key="1">
    <citation type="submission" date="2023-08" db="EMBL/GenBank/DDBJ databases">
        <title>Black Yeasts Isolated from many extreme environments.</title>
        <authorList>
            <person name="Coleine C."/>
            <person name="Stajich J.E."/>
            <person name="Selbmann L."/>
        </authorList>
    </citation>
    <scope>NUCLEOTIDE SEQUENCE [LARGE SCALE GENOMIC DNA]</scope>
    <source>
        <strain evidence="2 3">CCFEE 5885</strain>
    </source>
</reference>
<proteinExistence type="predicted"/>
<name>A0ABR0KLU1_9EURO</name>
<feature type="compositionally biased region" description="Polar residues" evidence="1">
    <location>
        <begin position="174"/>
        <end position="191"/>
    </location>
</feature>
<sequence length="615" mass="67756">MYNHPPATYMTVMHHSLPSPEYTGDSDSDSDIILELEQKRRQLDEEIARFGAQKDKEFRDFEAELKARKRQKRAQQQPQKDNASNYYEFTKNSPSTTPPSVSLLGGCERKVRSPNSIRAYKQSEPIKLMKSNVGSKVTTPPTIRLDRTNIKGENIPQSHANALQTPPTPHDFSLPSSSQAHAPSDSASIQSEPPRDKPPLSPAKKNHEQAFADLFISACLPHHDTRDDQDQIDRPTEGTQTEPASPTDPTMIVGAMPPQSSSLPTQSSMTDSLQIPSTRRAYTSPSTVTRRTLAPIIRNVNGRKRSTGKRKHVTFQLADRAIVEPSSSYEEGPSPDAENESSDRRTSDDSTDSTSSQEPSEPPQRPVVQRRNTPRDPLGRRIRETTPVSTPDAEIGMSMGDLLLAGGDEGGAPDSGVHQKPVPEEEGYFSPRHTRHLPTSSSPEKSTSFNIINEDTSISKRKHVLANKRAERRNSKSPNTSPTPSRKNSLPHSGSAVHHSISTPRSPRFTPHTSPTKLPPQSQKVYPGTLEDDILSNNNNIGFFELDEELRSPIAGLPRPELPDHKDDDLESKNGKKTPESRRDPPSDLQMGTSVPINIVGTGSLSGSWVGTFGH</sequence>
<feature type="region of interest" description="Disordered" evidence="1">
    <location>
        <begin position="223"/>
        <end position="536"/>
    </location>
</feature>
<feature type="region of interest" description="Disordered" evidence="1">
    <location>
        <begin position="66"/>
        <end position="109"/>
    </location>
</feature>
<feature type="compositionally biased region" description="Basic residues" evidence="1">
    <location>
        <begin position="301"/>
        <end position="313"/>
    </location>
</feature>
<feature type="compositionally biased region" description="Basic and acidic residues" evidence="1">
    <location>
        <begin position="223"/>
        <end position="236"/>
    </location>
</feature>
<feature type="compositionally biased region" description="Low complexity" evidence="1">
    <location>
        <begin position="256"/>
        <end position="272"/>
    </location>
</feature>
<comment type="caution">
    <text evidence="2">The sequence shown here is derived from an EMBL/GenBank/DDBJ whole genome shotgun (WGS) entry which is preliminary data.</text>
</comment>
<accession>A0ABR0KLU1</accession>
<protein>
    <submittedName>
        <fullName evidence="2">Uncharacterized protein</fullName>
    </submittedName>
</protein>
<feature type="compositionally biased region" description="Polar residues" evidence="1">
    <location>
        <begin position="81"/>
        <end position="92"/>
    </location>
</feature>
<feature type="compositionally biased region" description="Basic and acidic residues" evidence="1">
    <location>
        <begin position="373"/>
        <end position="384"/>
    </location>
</feature>